<keyword evidence="1" id="KW-0812">Transmembrane</keyword>
<dbReference type="AlphaFoldDB" id="A0A5C8HV22"/>
<evidence type="ECO:0000313" key="3">
    <source>
        <dbReference type="Proteomes" id="UP000321949"/>
    </source>
</evidence>
<gene>
    <name evidence="2" type="ORF">FVP74_13630</name>
</gene>
<feature type="transmembrane region" description="Helical" evidence="1">
    <location>
        <begin position="35"/>
        <end position="58"/>
    </location>
</feature>
<evidence type="ECO:0008006" key="4">
    <source>
        <dbReference type="Google" id="ProtNLM"/>
    </source>
</evidence>
<reference evidence="2 3" key="1">
    <citation type="submission" date="2019-08" db="EMBL/GenBank/DDBJ databases">
        <authorList>
            <person name="Dong K."/>
        </authorList>
    </citation>
    <scope>NUCLEOTIDE SEQUENCE [LARGE SCALE GENOMIC DNA]</scope>
    <source>
        <strain evidence="2 3">K-1</strain>
    </source>
</reference>
<accession>A0A5C8HV22</accession>
<organism evidence="2 3">
    <name type="scientific">Microbacterium saccharophilum</name>
    <dbReference type="NCBI Taxonomy" id="1213358"/>
    <lineage>
        <taxon>Bacteria</taxon>
        <taxon>Bacillati</taxon>
        <taxon>Actinomycetota</taxon>
        <taxon>Actinomycetes</taxon>
        <taxon>Micrococcales</taxon>
        <taxon>Microbacteriaceae</taxon>
        <taxon>Microbacterium</taxon>
    </lineage>
</organism>
<dbReference type="RefSeq" id="WP_147050714.1">
    <property type="nucleotide sequence ID" value="NZ_BKAH01000008.1"/>
</dbReference>
<keyword evidence="3" id="KW-1185">Reference proteome</keyword>
<dbReference type="Proteomes" id="UP000321949">
    <property type="component" value="Unassembled WGS sequence"/>
</dbReference>
<sequence length="190" mass="19236">MSAEALRVAAPAPQHTPGRTLRALDAPLPARRPRLLYGIVAVGGALAIAAAQMGLSILTTQGTYEMSSLTKQQRALAWETQMLQDDVAGLSSPQYLAANASALGMVVGQTPNYLRLSDGAIVGTGGAASSSSSVNALTRAAVTNALISGVPLVTDPDASLESGATVDQTLLLNTPTPPAIADGLPTPATH</sequence>
<keyword evidence="1" id="KW-0472">Membrane</keyword>
<comment type="caution">
    <text evidence="2">The sequence shown here is derived from an EMBL/GenBank/DDBJ whole genome shotgun (WGS) entry which is preliminary data.</text>
</comment>
<evidence type="ECO:0000256" key="1">
    <source>
        <dbReference type="SAM" id="Phobius"/>
    </source>
</evidence>
<name>A0A5C8HV22_9MICO</name>
<dbReference type="OrthoDB" id="4792842at2"/>
<proteinExistence type="predicted"/>
<keyword evidence="1" id="KW-1133">Transmembrane helix</keyword>
<protein>
    <recommendedName>
        <fullName evidence="4">Cell division protein FtsL</fullName>
    </recommendedName>
</protein>
<dbReference type="EMBL" id="VRSX01000007">
    <property type="protein sequence ID" value="TXK08732.1"/>
    <property type="molecule type" value="Genomic_DNA"/>
</dbReference>
<evidence type="ECO:0000313" key="2">
    <source>
        <dbReference type="EMBL" id="TXK08732.1"/>
    </source>
</evidence>